<keyword evidence="4 8" id="KW-1003">Cell membrane</keyword>
<keyword evidence="8" id="KW-0769">Symport</keyword>
<evidence type="ECO:0000256" key="7">
    <source>
        <dbReference type="ARBA" id="ARBA00023136"/>
    </source>
</evidence>
<feature type="transmembrane region" description="Helical" evidence="8">
    <location>
        <begin position="146"/>
        <end position="167"/>
    </location>
</feature>
<dbReference type="Proteomes" id="UP001058120">
    <property type="component" value="Chromosome"/>
</dbReference>
<dbReference type="PANTHER" id="PTHR30330:SF14">
    <property type="entry name" value="SODIUM_AMINO ACID (ALANINE) SYMPORTER"/>
    <property type="match status" value="1"/>
</dbReference>
<gene>
    <name evidence="9" type="ORF">JBF11_08360</name>
</gene>
<dbReference type="PROSITE" id="PS00873">
    <property type="entry name" value="NA_ALANINE_SYMP"/>
    <property type="match status" value="1"/>
</dbReference>
<dbReference type="Pfam" id="PF01235">
    <property type="entry name" value="Na_Ala_symp"/>
    <property type="match status" value="1"/>
</dbReference>
<dbReference type="Gene3D" id="1.20.1740.10">
    <property type="entry name" value="Amino acid/polyamine transporter I"/>
    <property type="match status" value="1"/>
</dbReference>
<feature type="transmembrane region" description="Helical" evidence="8">
    <location>
        <begin position="179"/>
        <end position="204"/>
    </location>
</feature>
<comment type="similarity">
    <text evidence="2 8">Belongs to the alanine or glycine:cation symporter (AGCS) (TC 2.A.25) family.</text>
</comment>
<evidence type="ECO:0000256" key="1">
    <source>
        <dbReference type="ARBA" id="ARBA00004651"/>
    </source>
</evidence>
<evidence type="ECO:0000256" key="8">
    <source>
        <dbReference type="RuleBase" id="RU363064"/>
    </source>
</evidence>
<feature type="transmembrane region" description="Helical" evidence="8">
    <location>
        <begin position="351"/>
        <end position="378"/>
    </location>
</feature>
<feature type="transmembrane region" description="Helical" evidence="8">
    <location>
        <begin position="304"/>
        <end position="331"/>
    </location>
</feature>
<feature type="transmembrane region" description="Helical" evidence="8">
    <location>
        <begin position="73"/>
        <end position="94"/>
    </location>
</feature>
<dbReference type="EMBL" id="CP065938">
    <property type="protein sequence ID" value="UWX06776.1"/>
    <property type="molecule type" value="Genomic_DNA"/>
</dbReference>
<evidence type="ECO:0000256" key="2">
    <source>
        <dbReference type="ARBA" id="ARBA00009261"/>
    </source>
</evidence>
<reference evidence="9" key="1">
    <citation type="submission" date="2020-12" db="EMBL/GenBank/DDBJ databases">
        <title>Taurinivorans muris gen. nov., sp. nov., fundamental and realized metabolic niche of a ubiquitous sulfidogenic bacterium in the murine intestine.</title>
        <authorList>
            <person name="Ye H."/>
            <person name="Hanson B.T."/>
            <person name="Loy A."/>
        </authorList>
    </citation>
    <scope>NUCLEOTIDE SEQUENCE</scope>
    <source>
        <strain evidence="9">LT0009</strain>
    </source>
</reference>
<evidence type="ECO:0000313" key="10">
    <source>
        <dbReference type="Proteomes" id="UP001058120"/>
    </source>
</evidence>
<feature type="transmembrane region" description="Helical" evidence="8">
    <location>
        <begin position="216"/>
        <end position="236"/>
    </location>
</feature>
<evidence type="ECO:0000256" key="4">
    <source>
        <dbReference type="ARBA" id="ARBA00022475"/>
    </source>
</evidence>
<proteinExistence type="inferred from homology"/>
<feature type="transmembrane region" description="Helical" evidence="8">
    <location>
        <begin position="100"/>
        <end position="125"/>
    </location>
</feature>
<evidence type="ECO:0000256" key="6">
    <source>
        <dbReference type="ARBA" id="ARBA00022989"/>
    </source>
</evidence>
<feature type="transmembrane region" description="Helical" evidence="8">
    <location>
        <begin position="425"/>
        <end position="445"/>
    </location>
</feature>
<dbReference type="InterPro" id="IPR001463">
    <property type="entry name" value="Na/Ala_symport"/>
</dbReference>
<feature type="transmembrane region" description="Helical" evidence="8">
    <location>
        <begin position="14"/>
        <end position="34"/>
    </location>
</feature>
<feature type="transmembrane region" description="Helical" evidence="8">
    <location>
        <begin position="242"/>
        <end position="265"/>
    </location>
</feature>
<name>A0ABY5Y3Z9_9BACT</name>
<keyword evidence="6 8" id="KW-1133">Transmembrane helix</keyword>
<organism evidence="9 10">
    <name type="scientific">Taurinivorans muris</name>
    <dbReference type="NCBI Taxonomy" id="2787751"/>
    <lineage>
        <taxon>Bacteria</taxon>
        <taxon>Pseudomonadati</taxon>
        <taxon>Thermodesulfobacteriota</taxon>
        <taxon>Desulfovibrionia</taxon>
        <taxon>Desulfovibrionales</taxon>
        <taxon>Desulfovibrionaceae</taxon>
        <taxon>Taurinivorans</taxon>
    </lineage>
</organism>
<feature type="transmembrane region" description="Helical" evidence="8">
    <location>
        <begin position="398"/>
        <end position="419"/>
    </location>
</feature>
<dbReference type="PRINTS" id="PR00175">
    <property type="entry name" value="NAALASMPORT"/>
</dbReference>
<accession>A0ABY5Y3Z9</accession>
<keyword evidence="7 8" id="KW-0472">Membrane</keyword>
<evidence type="ECO:0000256" key="3">
    <source>
        <dbReference type="ARBA" id="ARBA00022448"/>
    </source>
</evidence>
<keyword evidence="3 8" id="KW-0813">Transport</keyword>
<protein>
    <submittedName>
        <fullName evidence="9">Sodium:alanine symporter family protein</fullName>
    </submittedName>
</protein>
<keyword evidence="10" id="KW-1185">Reference proteome</keyword>
<keyword evidence="5 8" id="KW-0812">Transmembrane</keyword>
<dbReference type="NCBIfam" id="TIGR00835">
    <property type="entry name" value="agcS"/>
    <property type="match status" value="1"/>
</dbReference>
<evidence type="ECO:0000313" key="9">
    <source>
        <dbReference type="EMBL" id="UWX06776.1"/>
    </source>
</evidence>
<sequence>MDQLNVLVSDINSILWGPYCLIPILVGAGIYFTLKLKFVQVKRFFKAVRYGFGDMSLQGEKAGKDGMSSFQSLTTAVAAQVGTGNMAGAATAIACGGPGAIFWMWIAAFFGMATIFVEAVLAQIYKTKDDKGHSVGGPAYYISKGLGSKALAGFFAVTIILALGFIGNMVQANSIADSFYTAFGIPPFVIGLLVAAFVGFIFLGGVSRLAYTTEKMVPLMAVLYIIGAVIVMVIHIDQLIPAFKMIFVGAFDPMAATGGVIGASIKEAMRYGVARGLFSNEAGMGSTPHAHAIAKVKYPAQQGLVAIIGVFFDTFVVLNMTAFVILMTGALGTDPNAVPQGIALTQKAFTIGLGPLGSTFVAVCLFFFAGSTILSWSFFGEQNIKYLFGTKAVRPYKLVIIVFLVLGSVLKVDLVWNLADFFNGIMVLPNIIALFALGKFVSMALDEFNREVK</sequence>
<dbReference type="PANTHER" id="PTHR30330">
    <property type="entry name" value="AGSS FAMILY TRANSPORTER, SODIUM-ALANINE"/>
    <property type="match status" value="1"/>
</dbReference>
<comment type="subcellular location">
    <subcellularLocation>
        <location evidence="1 8">Cell membrane</location>
        <topology evidence="1 8">Multi-pass membrane protein</topology>
    </subcellularLocation>
</comment>
<evidence type="ECO:0000256" key="5">
    <source>
        <dbReference type="ARBA" id="ARBA00022692"/>
    </source>
</evidence>